<dbReference type="Pfam" id="PF00563">
    <property type="entry name" value="EAL"/>
    <property type="match status" value="1"/>
</dbReference>
<feature type="transmembrane region" description="Helical" evidence="1">
    <location>
        <begin position="129"/>
        <end position="148"/>
    </location>
</feature>
<feature type="transmembrane region" description="Helical" evidence="1">
    <location>
        <begin position="160"/>
        <end position="179"/>
    </location>
</feature>
<dbReference type="Proteomes" id="UP000093352">
    <property type="component" value="Unassembled WGS sequence"/>
</dbReference>
<evidence type="ECO:0000313" key="7">
    <source>
        <dbReference type="Proteomes" id="UP000319424"/>
    </source>
</evidence>
<dbReference type="Gene3D" id="3.20.20.450">
    <property type="entry name" value="EAL domain"/>
    <property type="match status" value="1"/>
</dbReference>
<dbReference type="CDD" id="cd01948">
    <property type="entry name" value="EAL"/>
    <property type="match status" value="1"/>
</dbReference>
<name>A0A371IM42_9FIRM</name>
<keyword evidence="1" id="KW-0812">Transmembrane</keyword>
<feature type="transmembrane region" description="Helical" evidence="1">
    <location>
        <begin position="191"/>
        <end position="211"/>
    </location>
</feature>
<dbReference type="InterPro" id="IPR001633">
    <property type="entry name" value="EAL_dom"/>
</dbReference>
<accession>A0A371IM42</accession>
<dbReference type="PANTHER" id="PTHR44757:SF2">
    <property type="entry name" value="BIOFILM ARCHITECTURE MAINTENANCE PROTEIN MBAA"/>
    <property type="match status" value="1"/>
</dbReference>
<evidence type="ECO:0000259" key="2">
    <source>
        <dbReference type="PROSITE" id="PS50883"/>
    </source>
</evidence>
<dbReference type="Pfam" id="PF00990">
    <property type="entry name" value="GGDEF"/>
    <property type="match status" value="1"/>
</dbReference>
<dbReference type="InterPro" id="IPR000160">
    <property type="entry name" value="GGDEF_dom"/>
</dbReference>
<dbReference type="PANTHER" id="PTHR44757">
    <property type="entry name" value="DIGUANYLATE CYCLASE DGCP"/>
    <property type="match status" value="1"/>
</dbReference>
<dbReference type="SMART" id="SM00052">
    <property type="entry name" value="EAL"/>
    <property type="match status" value="1"/>
</dbReference>
<keyword evidence="6" id="KW-1185">Reference proteome</keyword>
<dbReference type="AlphaFoldDB" id="A0A371IM42"/>
<dbReference type="Proteomes" id="UP000319424">
    <property type="component" value="Unassembled WGS sequence"/>
</dbReference>
<dbReference type="InterPro" id="IPR043128">
    <property type="entry name" value="Rev_trsase/Diguanyl_cyclase"/>
</dbReference>
<dbReference type="OrthoDB" id="9762141at2"/>
<keyword evidence="1" id="KW-0472">Membrane</keyword>
<dbReference type="InterPro" id="IPR035919">
    <property type="entry name" value="EAL_sf"/>
</dbReference>
<dbReference type="SMART" id="SM00267">
    <property type="entry name" value="GGDEF"/>
    <property type="match status" value="1"/>
</dbReference>
<dbReference type="InterPro" id="IPR029787">
    <property type="entry name" value="Nucleotide_cyclase"/>
</dbReference>
<reference evidence="4 6" key="1">
    <citation type="journal article" date="2016" name="Genome Announc.">
        <title>Draft Genome Sequence of Criibacterium bergeronii gen. nov., sp. nov., Strain CCRI-22567T, Isolated from a Vaginal Sample from a Woman with Bacterial Vaginosis.</title>
        <authorList>
            <person name="Maheux A.F."/>
            <person name="Berube E."/>
            <person name="Boudreau D.K."/>
            <person name="Raymond F."/>
            <person name="Corbeil J."/>
            <person name="Roy P.H."/>
            <person name="Boissinot M."/>
            <person name="Omar R.F."/>
        </authorList>
    </citation>
    <scope>NUCLEOTIDE SEQUENCE [LARGE SCALE GENOMIC DNA]</scope>
    <source>
        <strain evidence="4 6">CCRI-22567</strain>
    </source>
</reference>
<feature type="transmembrane region" description="Helical" evidence="1">
    <location>
        <begin position="217"/>
        <end position="238"/>
    </location>
</feature>
<dbReference type="SUPFAM" id="SSF141868">
    <property type="entry name" value="EAL domain-like"/>
    <property type="match status" value="1"/>
</dbReference>
<keyword evidence="1" id="KW-1133">Transmembrane helix</keyword>
<dbReference type="EMBL" id="VJXW01000008">
    <property type="protein sequence ID" value="TRW26103.1"/>
    <property type="molecule type" value="Genomic_DNA"/>
</dbReference>
<dbReference type="EMBL" id="MBEW02000006">
    <property type="protein sequence ID" value="RDY21506.1"/>
    <property type="molecule type" value="Genomic_DNA"/>
</dbReference>
<evidence type="ECO:0000313" key="4">
    <source>
        <dbReference type="EMBL" id="RDY21506.1"/>
    </source>
</evidence>
<dbReference type="Gene3D" id="3.30.70.270">
    <property type="match status" value="1"/>
</dbReference>
<dbReference type="InterPro" id="IPR052155">
    <property type="entry name" value="Biofilm_reg_signaling"/>
</dbReference>
<evidence type="ECO:0000259" key="3">
    <source>
        <dbReference type="PROSITE" id="PS50887"/>
    </source>
</evidence>
<feature type="transmembrane region" description="Helical" evidence="1">
    <location>
        <begin position="57"/>
        <end position="75"/>
    </location>
</feature>
<sequence>MKKYVLFLILSIALATLSAYGKLSGKEPLQFTIYCTTCLASAVFSIKARRFQRTRKLIFTLLGVSLIWCIIAYAINDLRYYVFHIQLAYDPISQISYTLSSVGLCVSLFFLYFDMTKKENGLQLKINELYSFLLVSSIILLLGFNVYSSRVYTNTQFIHGILFSCVAGLSVAMCLTLFLSSGVNNNIETSALLMGYTLFSVGDLFYIINFITADNTLYGAIGTFLTVLAFCLFFAAAYNIYNNKSTRYYQIYYSKMQLEIIFVISFLILIIPFSLYYFEIIEIAYVIVISIMSVAYQLLSFFISKSVLTKQLAHEQKRIQAELDWEISNRLSNLNDIHEKLTIQVTTDSLTSLKNRNYLNSFLDNPPADLENIYLVYLDIDKFKPINDTYGHTIGDEVIKSCASRIQKICPPDTLCFRVGGDEFVIATSNSSRNKIMDLSQLLIYEIKEPLKIGKHTFALSASIGISSYPDDAGNVKAILKNAEQAMYSSKSDKIGGRITFYDEVNDNYSQKINMLEFIINNCLPDEQLAVLYRPIYSIDKKRIVGFDAKIDWGKLTDYSDEADILSILEKSQKLYDIIIWLVDEVEKQLFLWRKTYSLSFCCHICPPLQTFSFTDIESKLYQSLKENNLSNGSIIIDLDEKSVENLFENNNNILLKLSDLNIPVCLTNFGTGYTAFYNLKKYKFDYIKINKNFANNIDYDNKDSKIYSAIVQIAKTFSQNVISTGINTNLQAHLALGFGVDEFEGLVLNDFAPAEFFEKRFSSGYYDELNWR</sequence>
<protein>
    <submittedName>
        <fullName evidence="4">Diguanylate cyclase</fullName>
    </submittedName>
</protein>
<reference evidence="4" key="2">
    <citation type="submission" date="2018-07" db="EMBL/GenBank/DDBJ databases">
        <authorList>
            <person name="Quirk P.G."/>
            <person name="Krulwich T.A."/>
        </authorList>
    </citation>
    <scope>NUCLEOTIDE SEQUENCE</scope>
    <source>
        <strain evidence="4">CCRI-22567</strain>
    </source>
</reference>
<reference evidence="5 7" key="3">
    <citation type="submission" date="2019-07" db="EMBL/GenBank/DDBJ databases">
        <title>Criibacterium bergeronii gen. nov., sp. nov. isolated from human clinical samples.</title>
        <authorList>
            <person name="Maheux A.F."/>
            <person name="Boudreau D.K."/>
            <person name="Berube E."/>
            <person name="Brodeur S."/>
            <person name="Bernard K.A."/>
            <person name="Abed J.Y."/>
            <person name="Ducrey E."/>
            <person name="Guay E.F."/>
            <person name="Raymond F."/>
            <person name="Corbeil J."/>
            <person name="Domingo M.-C."/>
            <person name="Roy P.H."/>
            <person name="Boissinot M."/>
            <person name="Tocheva E.I."/>
            <person name="Omar R.F."/>
        </authorList>
    </citation>
    <scope>NUCLEOTIDE SEQUENCE [LARGE SCALE GENOMIC DNA]</scope>
    <source>
        <strain evidence="5 7">CCRI-24246</strain>
    </source>
</reference>
<proteinExistence type="predicted"/>
<dbReference type="PROSITE" id="PS50883">
    <property type="entry name" value="EAL"/>
    <property type="match status" value="1"/>
</dbReference>
<comment type="caution">
    <text evidence="4">The sequence shown here is derived from an EMBL/GenBank/DDBJ whole genome shotgun (WGS) entry which is preliminary data.</text>
</comment>
<organism evidence="4 6">
    <name type="scientific">Criibacterium bergeronii</name>
    <dbReference type="NCBI Taxonomy" id="1871336"/>
    <lineage>
        <taxon>Bacteria</taxon>
        <taxon>Bacillati</taxon>
        <taxon>Bacillota</taxon>
        <taxon>Clostridia</taxon>
        <taxon>Peptostreptococcales</taxon>
        <taxon>Filifactoraceae</taxon>
        <taxon>Criibacterium</taxon>
    </lineage>
</organism>
<dbReference type="PROSITE" id="PS50887">
    <property type="entry name" value="GGDEF"/>
    <property type="match status" value="1"/>
</dbReference>
<dbReference type="RefSeq" id="WP_068912413.1">
    <property type="nucleotide sequence ID" value="NZ_MBEW02000006.1"/>
</dbReference>
<feature type="domain" description="EAL" evidence="2">
    <location>
        <begin position="513"/>
        <end position="766"/>
    </location>
</feature>
<evidence type="ECO:0000313" key="5">
    <source>
        <dbReference type="EMBL" id="TRW26103.1"/>
    </source>
</evidence>
<dbReference type="STRING" id="1871336.BBG48_02140"/>
<feature type="transmembrane region" description="Helical" evidence="1">
    <location>
        <begin position="258"/>
        <end position="277"/>
    </location>
</feature>
<evidence type="ECO:0000256" key="1">
    <source>
        <dbReference type="SAM" id="Phobius"/>
    </source>
</evidence>
<feature type="domain" description="GGDEF" evidence="3">
    <location>
        <begin position="371"/>
        <end position="504"/>
    </location>
</feature>
<dbReference type="NCBIfam" id="TIGR00254">
    <property type="entry name" value="GGDEF"/>
    <property type="match status" value="1"/>
</dbReference>
<evidence type="ECO:0000313" key="6">
    <source>
        <dbReference type="Proteomes" id="UP000093352"/>
    </source>
</evidence>
<dbReference type="CDD" id="cd01949">
    <property type="entry name" value="GGDEF"/>
    <property type="match status" value="1"/>
</dbReference>
<gene>
    <name evidence="4" type="ORF">BBG48_003910</name>
    <name evidence="5" type="ORF">FL857_06710</name>
</gene>
<feature type="transmembrane region" description="Helical" evidence="1">
    <location>
        <begin position="95"/>
        <end position="113"/>
    </location>
</feature>
<feature type="transmembrane region" description="Helical" evidence="1">
    <location>
        <begin position="283"/>
        <end position="303"/>
    </location>
</feature>
<dbReference type="SUPFAM" id="SSF55073">
    <property type="entry name" value="Nucleotide cyclase"/>
    <property type="match status" value="1"/>
</dbReference>